<dbReference type="AlphaFoldDB" id="A0A8X6NFL5"/>
<evidence type="ECO:0000313" key="2">
    <source>
        <dbReference type="Proteomes" id="UP000887013"/>
    </source>
</evidence>
<reference evidence="1" key="1">
    <citation type="submission" date="2020-08" db="EMBL/GenBank/DDBJ databases">
        <title>Multicomponent nature underlies the extraordinary mechanical properties of spider dragline silk.</title>
        <authorList>
            <person name="Kono N."/>
            <person name="Nakamura H."/>
            <person name="Mori M."/>
            <person name="Yoshida Y."/>
            <person name="Ohtoshi R."/>
            <person name="Malay A.D."/>
            <person name="Moran D.A.P."/>
            <person name="Tomita M."/>
            <person name="Numata K."/>
            <person name="Arakawa K."/>
        </authorList>
    </citation>
    <scope>NUCLEOTIDE SEQUENCE</scope>
</reference>
<comment type="caution">
    <text evidence="1">The sequence shown here is derived from an EMBL/GenBank/DDBJ whole genome shotgun (WGS) entry which is preliminary data.</text>
</comment>
<organism evidence="1 2">
    <name type="scientific">Nephila pilipes</name>
    <name type="common">Giant wood spider</name>
    <name type="synonym">Nephila maculata</name>
    <dbReference type="NCBI Taxonomy" id="299642"/>
    <lineage>
        <taxon>Eukaryota</taxon>
        <taxon>Metazoa</taxon>
        <taxon>Ecdysozoa</taxon>
        <taxon>Arthropoda</taxon>
        <taxon>Chelicerata</taxon>
        <taxon>Arachnida</taxon>
        <taxon>Araneae</taxon>
        <taxon>Araneomorphae</taxon>
        <taxon>Entelegynae</taxon>
        <taxon>Araneoidea</taxon>
        <taxon>Nephilidae</taxon>
        <taxon>Nephila</taxon>
    </lineage>
</organism>
<accession>A0A8X6NFL5</accession>
<name>A0A8X6NFL5_NEPPI</name>
<sequence length="72" mass="7866">MTSKAGSRECYTPGEQFVVAEDNGATVPAAHQDSGFCDLAAEKGKAIEGVQEIYPWWQPEEPIPLVALSEWK</sequence>
<evidence type="ECO:0000313" key="1">
    <source>
        <dbReference type="EMBL" id="GFT12479.1"/>
    </source>
</evidence>
<protein>
    <submittedName>
        <fullName evidence="1">Uncharacterized protein</fullName>
    </submittedName>
</protein>
<proteinExistence type="predicted"/>
<keyword evidence="2" id="KW-1185">Reference proteome</keyword>
<dbReference type="EMBL" id="BMAW01104111">
    <property type="protein sequence ID" value="GFT12479.1"/>
    <property type="molecule type" value="Genomic_DNA"/>
</dbReference>
<gene>
    <name evidence="1" type="ORF">NPIL_470051</name>
</gene>
<dbReference type="Proteomes" id="UP000887013">
    <property type="component" value="Unassembled WGS sequence"/>
</dbReference>